<dbReference type="Gene3D" id="3.30.200.20">
    <property type="entry name" value="Phosphorylase Kinase, domain 1"/>
    <property type="match status" value="1"/>
</dbReference>
<organism evidence="2 3">
    <name type="scientific">Galerina marginata (strain CBS 339.88)</name>
    <dbReference type="NCBI Taxonomy" id="685588"/>
    <lineage>
        <taxon>Eukaryota</taxon>
        <taxon>Fungi</taxon>
        <taxon>Dikarya</taxon>
        <taxon>Basidiomycota</taxon>
        <taxon>Agaricomycotina</taxon>
        <taxon>Agaricomycetes</taxon>
        <taxon>Agaricomycetidae</taxon>
        <taxon>Agaricales</taxon>
        <taxon>Agaricineae</taxon>
        <taxon>Strophariaceae</taxon>
        <taxon>Galerina</taxon>
    </lineage>
</organism>
<dbReference type="HOGENOM" id="CLU_570076_0_0_1"/>
<protein>
    <recommendedName>
        <fullName evidence="1">Aminoglycoside phosphotransferase domain-containing protein</fullName>
    </recommendedName>
</protein>
<dbReference type="Gene3D" id="3.90.1200.10">
    <property type="match status" value="1"/>
</dbReference>
<proteinExistence type="predicted"/>
<dbReference type="STRING" id="685588.A0A067S6D2"/>
<evidence type="ECO:0000313" key="3">
    <source>
        <dbReference type="Proteomes" id="UP000027222"/>
    </source>
</evidence>
<dbReference type="SUPFAM" id="SSF56112">
    <property type="entry name" value="Protein kinase-like (PK-like)"/>
    <property type="match status" value="1"/>
</dbReference>
<name>A0A067S6D2_GALM3</name>
<evidence type="ECO:0000259" key="1">
    <source>
        <dbReference type="Pfam" id="PF01636"/>
    </source>
</evidence>
<accession>A0A067S6D2</accession>
<evidence type="ECO:0000313" key="2">
    <source>
        <dbReference type="EMBL" id="KDR66381.1"/>
    </source>
</evidence>
<feature type="domain" description="Aminoglycoside phosphotransferase" evidence="1">
    <location>
        <begin position="66"/>
        <end position="303"/>
    </location>
</feature>
<dbReference type="InterPro" id="IPR051678">
    <property type="entry name" value="AGP_Transferase"/>
</dbReference>
<dbReference type="PANTHER" id="PTHR21310:SF15">
    <property type="entry name" value="AMINOGLYCOSIDE PHOSPHOTRANSFERASE DOMAIN-CONTAINING PROTEIN"/>
    <property type="match status" value="1"/>
</dbReference>
<keyword evidence="3" id="KW-1185">Reference proteome</keyword>
<dbReference type="Proteomes" id="UP000027222">
    <property type="component" value="Unassembled WGS sequence"/>
</dbReference>
<dbReference type="Pfam" id="PF01636">
    <property type="entry name" value="APH"/>
    <property type="match status" value="1"/>
</dbReference>
<dbReference type="InterPro" id="IPR002575">
    <property type="entry name" value="Aminoglycoside_PTrfase"/>
</dbReference>
<sequence length="474" mass="53649">MSPSASSKTSVIDTRVQITLDIVNWDALSSLGRKLLQADGSHWGEHISGGYNLVRFLHLHDSHNTTLVARVPLRSKEVMNAEHDPAISKRVASEVATMEYVEAHTNIPVPHVFHHSADADGVVRSPYIFMSKVEGVALSSVWDDMVDEKRRIILRQVIDVLLDLWSHRFEKKGVLFKRPGPEGKDGWYVESSSIIEDPDAAGPQDRLLTTSYTNAPAYWLACANANLRDIRDKHFGSISQPFAYAQAWFIRSLVPSLFDPSLDDHGFPLCPGDFHSQNILITDDDLNPRITAVIDWELSGPDFVTTFAMYPFFIVDHPAWDDDNPLRQRNKRDQATFDELILQAERNRNPVKGSPLSYLIANSYSVYLFQQTLSFPVAYSVFYPLLFSHVLGNNDDFSVDYYWSLMEQGILRKETAQFEKENKVWLEAQKILGKDVVCTGLTAGEFKDLVLIHLDEFDKEGIVCEWLASVSLSL</sequence>
<dbReference type="OrthoDB" id="2906425at2759"/>
<dbReference type="InterPro" id="IPR011009">
    <property type="entry name" value="Kinase-like_dom_sf"/>
</dbReference>
<dbReference type="AlphaFoldDB" id="A0A067S6D2"/>
<reference evidence="3" key="1">
    <citation type="journal article" date="2014" name="Proc. Natl. Acad. Sci. U.S.A.">
        <title>Extensive sampling of basidiomycete genomes demonstrates inadequacy of the white-rot/brown-rot paradigm for wood decay fungi.</title>
        <authorList>
            <person name="Riley R."/>
            <person name="Salamov A.A."/>
            <person name="Brown D.W."/>
            <person name="Nagy L.G."/>
            <person name="Floudas D."/>
            <person name="Held B.W."/>
            <person name="Levasseur A."/>
            <person name="Lombard V."/>
            <person name="Morin E."/>
            <person name="Otillar R."/>
            <person name="Lindquist E.A."/>
            <person name="Sun H."/>
            <person name="LaButti K.M."/>
            <person name="Schmutz J."/>
            <person name="Jabbour D."/>
            <person name="Luo H."/>
            <person name="Baker S.E."/>
            <person name="Pisabarro A.G."/>
            <person name="Walton J.D."/>
            <person name="Blanchette R.A."/>
            <person name="Henrissat B."/>
            <person name="Martin F."/>
            <person name="Cullen D."/>
            <person name="Hibbett D.S."/>
            <person name="Grigoriev I.V."/>
        </authorList>
    </citation>
    <scope>NUCLEOTIDE SEQUENCE [LARGE SCALE GENOMIC DNA]</scope>
    <source>
        <strain evidence="3">CBS 339.88</strain>
    </source>
</reference>
<dbReference type="PANTHER" id="PTHR21310">
    <property type="entry name" value="AMINOGLYCOSIDE PHOSPHOTRANSFERASE-RELATED-RELATED"/>
    <property type="match status" value="1"/>
</dbReference>
<dbReference type="EMBL" id="KL142424">
    <property type="protein sequence ID" value="KDR66381.1"/>
    <property type="molecule type" value="Genomic_DNA"/>
</dbReference>
<gene>
    <name evidence="2" type="ORF">GALMADRAFT_259458</name>
</gene>